<accession>A0ABX1FHQ1</accession>
<proteinExistence type="predicted"/>
<reference evidence="1 2" key="1">
    <citation type="submission" date="2019-08" db="EMBL/GenBank/DDBJ databases">
        <title>Lentzea from Indian Himalayas.</title>
        <authorList>
            <person name="Mandal S."/>
            <person name="Mallick Gupta A."/>
            <person name="Maiti P.K."/>
            <person name="Sarkar J."/>
            <person name="Mandal S."/>
        </authorList>
    </citation>
    <scope>NUCLEOTIDE SEQUENCE [LARGE SCALE GENOMIC DNA]</scope>
    <source>
        <strain evidence="1 2">PSKA42</strain>
    </source>
</reference>
<evidence type="ECO:0000313" key="2">
    <source>
        <dbReference type="Proteomes" id="UP001515943"/>
    </source>
</evidence>
<gene>
    <name evidence="1" type="ORF">FXN61_15465</name>
</gene>
<dbReference type="Proteomes" id="UP001515943">
    <property type="component" value="Unassembled WGS sequence"/>
</dbReference>
<organism evidence="1 2">
    <name type="scientific">Lentzea indica</name>
    <dbReference type="NCBI Taxonomy" id="2604800"/>
    <lineage>
        <taxon>Bacteria</taxon>
        <taxon>Bacillati</taxon>
        <taxon>Actinomycetota</taxon>
        <taxon>Actinomycetes</taxon>
        <taxon>Pseudonocardiales</taxon>
        <taxon>Pseudonocardiaceae</taxon>
        <taxon>Lentzea</taxon>
    </lineage>
</organism>
<keyword evidence="2" id="KW-1185">Reference proteome</keyword>
<dbReference type="EMBL" id="VSRL01000047">
    <property type="protein sequence ID" value="NKE58147.1"/>
    <property type="molecule type" value="Genomic_DNA"/>
</dbReference>
<protein>
    <submittedName>
        <fullName evidence="1">SMI1/KNR4 family protein</fullName>
    </submittedName>
</protein>
<dbReference type="RefSeq" id="WP_167974590.1">
    <property type="nucleotide sequence ID" value="NZ_VSRL01000047.1"/>
</dbReference>
<comment type="caution">
    <text evidence="1">The sequence shown here is derived from an EMBL/GenBank/DDBJ whole genome shotgun (WGS) entry which is preliminary data.</text>
</comment>
<evidence type="ECO:0000313" key="1">
    <source>
        <dbReference type="EMBL" id="NKE58147.1"/>
    </source>
</evidence>
<name>A0ABX1FHQ1_9PSEU</name>
<sequence length="196" mass="21423">MLVEAEGPVVDDNDAAAVARVRGVFEDVVAGGFRADMVKGASDEEIDAWAAAQGVRMVPAAVREILRIMGKQGGAWLPGTTFGVRMVDAEVREHAGWCVDEADERGIPHGMRDPADMLVVTEGGSYVYLVVDGSDLDEPDPPMWVLYESGKVTRSSDSVTTWFAKVGEHVLEARHMLADRRARGHPDPQREATHRW</sequence>